<feature type="region of interest" description="Disordered" evidence="1">
    <location>
        <begin position="1"/>
        <end position="23"/>
    </location>
</feature>
<evidence type="ECO:0000313" key="2">
    <source>
        <dbReference type="EMBL" id="MPR28855.1"/>
    </source>
</evidence>
<organism evidence="2 3">
    <name type="scientific">Microvirga tunisiensis</name>
    <dbReference type="NCBI Taxonomy" id="2108360"/>
    <lineage>
        <taxon>Bacteria</taxon>
        <taxon>Pseudomonadati</taxon>
        <taxon>Pseudomonadota</taxon>
        <taxon>Alphaproteobacteria</taxon>
        <taxon>Hyphomicrobiales</taxon>
        <taxon>Methylobacteriaceae</taxon>
        <taxon>Microvirga</taxon>
    </lineage>
</organism>
<dbReference type="EMBL" id="VOSK01000177">
    <property type="protein sequence ID" value="MPR28855.1"/>
    <property type="molecule type" value="Genomic_DNA"/>
</dbReference>
<keyword evidence="3" id="KW-1185">Reference proteome</keyword>
<dbReference type="AlphaFoldDB" id="A0A5N7MPC7"/>
<dbReference type="RefSeq" id="WP_152715473.1">
    <property type="nucleotide sequence ID" value="NZ_VOSJ01000170.1"/>
</dbReference>
<name>A0A5N7MPC7_9HYPH</name>
<comment type="caution">
    <text evidence="2">The sequence shown here is derived from an EMBL/GenBank/DDBJ whole genome shotgun (WGS) entry which is preliminary data.</text>
</comment>
<feature type="compositionally biased region" description="Polar residues" evidence="1">
    <location>
        <begin position="1"/>
        <end position="18"/>
    </location>
</feature>
<reference evidence="2 3" key="1">
    <citation type="journal article" date="2019" name="Syst. Appl. Microbiol.">
        <title>Microvirga tunisiensis sp. nov., a root nodule symbiotic bacterium isolated from Lupinus micranthus and L. luteus grown in Northern Tunisia.</title>
        <authorList>
            <person name="Msaddak A."/>
            <person name="Rejili M."/>
            <person name="Duran D."/>
            <person name="Mars M."/>
            <person name="Palacios J.M."/>
            <person name="Ruiz-Argueso T."/>
            <person name="Rey L."/>
            <person name="Imperial J."/>
        </authorList>
    </citation>
    <scope>NUCLEOTIDE SEQUENCE [LARGE SCALE GENOMIC DNA]</scope>
    <source>
        <strain evidence="2 3">Lmie10</strain>
    </source>
</reference>
<evidence type="ECO:0000313" key="3">
    <source>
        <dbReference type="Proteomes" id="UP000403266"/>
    </source>
</evidence>
<dbReference type="Proteomes" id="UP000403266">
    <property type="component" value="Unassembled WGS sequence"/>
</dbReference>
<gene>
    <name evidence="2" type="ORF">FS320_27950</name>
</gene>
<sequence>MSDQPESRLILSQSSAGSAASVEDHPLVRSLRSILREIDDEYERERENLRRTLPDTNVKDRTLAMLKARHLQRRETYARELSALLDGRE</sequence>
<accession>A0A5N7MPC7</accession>
<proteinExistence type="predicted"/>
<evidence type="ECO:0008006" key="4">
    <source>
        <dbReference type="Google" id="ProtNLM"/>
    </source>
</evidence>
<protein>
    <recommendedName>
        <fullName evidence="4">DUF465 domain-containing protein</fullName>
    </recommendedName>
</protein>
<evidence type="ECO:0000256" key="1">
    <source>
        <dbReference type="SAM" id="MobiDB-lite"/>
    </source>
</evidence>